<keyword evidence="5 6" id="KW-0472">Membrane</keyword>
<dbReference type="GO" id="GO:0031969">
    <property type="term" value="C:chloroplast membrane"/>
    <property type="evidence" value="ECO:0007669"/>
    <property type="project" value="TreeGrafter"/>
</dbReference>
<dbReference type="PANTHER" id="PTHR43731:SF26">
    <property type="entry name" value="RHOMBOID-LIKE PROTEIN 10, CHLOROPLASTIC"/>
    <property type="match status" value="1"/>
</dbReference>
<feature type="transmembrane region" description="Helical" evidence="6">
    <location>
        <begin position="252"/>
        <end position="271"/>
    </location>
</feature>
<evidence type="ECO:0000256" key="4">
    <source>
        <dbReference type="ARBA" id="ARBA00022989"/>
    </source>
</evidence>
<dbReference type="Gene3D" id="1.20.1540.10">
    <property type="entry name" value="Rhomboid-like"/>
    <property type="match status" value="1"/>
</dbReference>
<feature type="domain" description="Peptidase S54 rhomboid" evidence="7">
    <location>
        <begin position="164"/>
        <end position="242"/>
    </location>
</feature>
<keyword evidence="4 6" id="KW-1133">Transmembrane helix</keyword>
<proteinExistence type="inferred from homology"/>
<dbReference type="Proteomes" id="UP001443914">
    <property type="component" value="Unassembled WGS sequence"/>
</dbReference>
<comment type="caution">
    <text evidence="8">The sequence shown here is derived from an EMBL/GenBank/DDBJ whole genome shotgun (WGS) entry which is preliminary data.</text>
</comment>
<feature type="transmembrane region" description="Helical" evidence="6">
    <location>
        <begin position="129"/>
        <end position="147"/>
    </location>
</feature>
<accession>A0AAW1JKA2</accession>
<dbReference type="InterPro" id="IPR035952">
    <property type="entry name" value="Rhomboid-like_sf"/>
</dbReference>
<dbReference type="AlphaFoldDB" id="A0AAW1JKA2"/>
<feature type="transmembrane region" description="Helical" evidence="6">
    <location>
        <begin position="229"/>
        <end position="245"/>
    </location>
</feature>
<protein>
    <recommendedName>
        <fullName evidence="7">Peptidase S54 rhomboid domain-containing protein</fullName>
    </recommendedName>
</protein>
<evidence type="ECO:0000259" key="7">
    <source>
        <dbReference type="Pfam" id="PF01694"/>
    </source>
</evidence>
<evidence type="ECO:0000256" key="1">
    <source>
        <dbReference type="ARBA" id="ARBA00004141"/>
    </source>
</evidence>
<evidence type="ECO:0000256" key="3">
    <source>
        <dbReference type="ARBA" id="ARBA00022692"/>
    </source>
</evidence>
<evidence type="ECO:0000313" key="8">
    <source>
        <dbReference type="EMBL" id="KAK9704994.1"/>
    </source>
</evidence>
<comment type="similarity">
    <text evidence="2">Belongs to the peptidase S54 family.</text>
</comment>
<comment type="subcellular location">
    <subcellularLocation>
        <location evidence="1">Membrane</location>
        <topology evidence="1">Multi-pass membrane protein</topology>
    </subcellularLocation>
</comment>
<dbReference type="InterPro" id="IPR050925">
    <property type="entry name" value="Rhomboid_protease_S54"/>
</dbReference>
<evidence type="ECO:0000313" key="9">
    <source>
        <dbReference type="Proteomes" id="UP001443914"/>
    </source>
</evidence>
<dbReference type="Pfam" id="PF01694">
    <property type="entry name" value="Rhomboid"/>
    <property type="match status" value="1"/>
</dbReference>
<evidence type="ECO:0000256" key="2">
    <source>
        <dbReference type="ARBA" id="ARBA00009045"/>
    </source>
</evidence>
<keyword evidence="9" id="KW-1185">Reference proteome</keyword>
<dbReference type="SUPFAM" id="SSF144091">
    <property type="entry name" value="Rhomboid-like"/>
    <property type="match status" value="1"/>
</dbReference>
<evidence type="ECO:0000256" key="5">
    <source>
        <dbReference type="ARBA" id="ARBA00023136"/>
    </source>
</evidence>
<dbReference type="GO" id="GO:0004252">
    <property type="term" value="F:serine-type endopeptidase activity"/>
    <property type="evidence" value="ECO:0007669"/>
    <property type="project" value="InterPro"/>
</dbReference>
<organism evidence="8 9">
    <name type="scientific">Saponaria officinalis</name>
    <name type="common">Common soapwort</name>
    <name type="synonym">Lychnis saponaria</name>
    <dbReference type="NCBI Taxonomy" id="3572"/>
    <lineage>
        <taxon>Eukaryota</taxon>
        <taxon>Viridiplantae</taxon>
        <taxon>Streptophyta</taxon>
        <taxon>Embryophyta</taxon>
        <taxon>Tracheophyta</taxon>
        <taxon>Spermatophyta</taxon>
        <taxon>Magnoliopsida</taxon>
        <taxon>eudicotyledons</taxon>
        <taxon>Gunneridae</taxon>
        <taxon>Pentapetalae</taxon>
        <taxon>Caryophyllales</taxon>
        <taxon>Caryophyllaceae</taxon>
        <taxon>Caryophylleae</taxon>
        <taxon>Saponaria</taxon>
    </lineage>
</organism>
<feature type="transmembrane region" description="Helical" evidence="6">
    <location>
        <begin position="26"/>
        <end position="48"/>
    </location>
</feature>
<dbReference type="InterPro" id="IPR022764">
    <property type="entry name" value="Peptidase_S54_rhomboid_dom"/>
</dbReference>
<sequence>MKLGFGGGGSPFPFNNSYGTSNQQPWLPLSTVSATSAHLFTTAISLPLRRSFHRRFSLLLRSSIKGVYGRQESHVKQFSFSGRLSDDLSAACASCLCFFNGKSSSHGSGMEGSSSHETSSNSLFRRGRWTNVLLAINVLLYVAQVASKGKLMLWGAKINSLIDQGQLWRLLTSSFLHANVGHLMINCYSLNSIGPTVENICGTGRFFALYFASAVTSSAMSYWLSQKPAVGASGAIFGLIIGLSSKRIDNWGHLGGLLGGVAVSWLIGPAWTYDSTTRDGRKVFIDKAPIRVFSWKNPARLK</sequence>
<keyword evidence="3 6" id="KW-0812">Transmembrane</keyword>
<gene>
    <name evidence="8" type="ORF">RND81_07G025500</name>
</gene>
<reference evidence="8" key="1">
    <citation type="submission" date="2024-03" db="EMBL/GenBank/DDBJ databases">
        <title>WGS assembly of Saponaria officinalis var. Norfolk2.</title>
        <authorList>
            <person name="Jenkins J."/>
            <person name="Shu S."/>
            <person name="Grimwood J."/>
            <person name="Barry K."/>
            <person name="Goodstein D."/>
            <person name="Schmutz J."/>
            <person name="Leebens-Mack J."/>
            <person name="Osbourn A."/>
        </authorList>
    </citation>
    <scope>NUCLEOTIDE SEQUENCE [LARGE SCALE GENOMIC DNA]</scope>
    <source>
        <strain evidence="8">JIC</strain>
    </source>
</reference>
<name>A0AAW1JKA2_SAPOF</name>
<dbReference type="PANTHER" id="PTHR43731">
    <property type="entry name" value="RHOMBOID PROTEASE"/>
    <property type="match status" value="1"/>
</dbReference>
<dbReference type="EMBL" id="JBDFQZ010000007">
    <property type="protein sequence ID" value="KAK9704994.1"/>
    <property type="molecule type" value="Genomic_DNA"/>
</dbReference>
<evidence type="ECO:0000256" key="6">
    <source>
        <dbReference type="SAM" id="Phobius"/>
    </source>
</evidence>